<organism evidence="2 3">
    <name type="scientific">Amorphus orientalis</name>
    <dbReference type="NCBI Taxonomy" id="649198"/>
    <lineage>
        <taxon>Bacteria</taxon>
        <taxon>Pseudomonadati</taxon>
        <taxon>Pseudomonadota</taxon>
        <taxon>Alphaproteobacteria</taxon>
        <taxon>Hyphomicrobiales</taxon>
        <taxon>Amorphaceae</taxon>
        <taxon>Amorphus</taxon>
    </lineage>
</organism>
<comment type="caution">
    <text evidence="2">The sequence shown here is derived from an EMBL/GenBank/DDBJ whole genome shotgun (WGS) entry which is preliminary data.</text>
</comment>
<dbReference type="PANTHER" id="PTHR42194:SF1">
    <property type="entry name" value="UPF0276 PROTEIN HI_1600"/>
    <property type="match status" value="1"/>
</dbReference>
<proteinExistence type="inferred from homology"/>
<dbReference type="InterPro" id="IPR007801">
    <property type="entry name" value="MbnB/TglH/ChrH"/>
</dbReference>
<keyword evidence="3" id="KW-1185">Reference proteome</keyword>
<evidence type="ECO:0000313" key="2">
    <source>
        <dbReference type="EMBL" id="MDQ0314168.1"/>
    </source>
</evidence>
<dbReference type="NCBIfam" id="NF003818">
    <property type="entry name" value="PRK05409.1"/>
    <property type="match status" value="1"/>
</dbReference>
<dbReference type="Pfam" id="PF05114">
    <property type="entry name" value="MbnB_TglH_ChrH"/>
    <property type="match status" value="1"/>
</dbReference>
<comment type="similarity">
    <text evidence="1">Belongs to the UPF0276 family.</text>
</comment>
<dbReference type="EMBL" id="JAUSUL010000001">
    <property type="protein sequence ID" value="MDQ0314168.1"/>
    <property type="molecule type" value="Genomic_DNA"/>
</dbReference>
<reference evidence="2" key="1">
    <citation type="submission" date="2023-07" db="EMBL/GenBank/DDBJ databases">
        <title>Genomic Encyclopedia of Type Strains, Phase IV (KMG-IV): sequencing the most valuable type-strain genomes for metagenomic binning, comparative biology and taxonomic classification.</title>
        <authorList>
            <person name="Goeker M."/>
        </authorList>
    </citation>
    <scope>NUCLEOTIDE SEQUENCE</scope>
    <source>
        <strain evidence="2">DSM 21202</strain>
    </source>
</reference>
<name>A0AAE3VLJ4_9HYPH</name>
<dbReference type="Gene3D" id="3.20.20.150">
    <property type="entry name" value="Divalent-metal-dependent TIM barrel enzymes"/>
    <property type="match status" value="1"/>
</dbReference>
<dbReference type="PANTHER" id="PTHR42194">
    <property type="entry name" value="UPF0276 PROTEIN HI_1600"/>
    <property type="match status" value="1"/>
</dbReference>
<dbReference type="HAMAP" id="MF_00697">
    <property type="entry name" value="UPF0276"/>
    <property type="match status" value="1"/>
</dbReference>
<evidence type="ECO:0000256" key="1">
    <source>
        <dbReference type="HAMAP-Rule" id="MF_00697"/>
    </source>
</evidence>
<dbReference type="RefSeq" id="WP_306883946.1">
    <property type="nucleotide sequence ID" value="NZ_JAUSUL010000001.1"/>
</dbReference>
<protein>
    <recommendedName>
        <fullName evidence="1">UPF0276 protein J2S73_000605</fullName>
    </recommendedName>
</protein>
<sequence length="296" mass="32429">MAPPRPDRVDNPVPARAGVGFKRDHAGEILSDMPDIGFFEVHAENYMGDGGPPHRHLEAIRRHYPLSVHGVGMSIGGSGPLDAAHLYRLARVVERYEPGLVSEHLAWSTHDGTYVPDLLPLPYTETTLARVAAHIDQVQSRLKRSILLENPSTYVAFTETTLSETDFLRELARRTGCGLLLDVNNVHVACTNGAADADAYLRAFPLDLVGEIHLAGHADDTDAHGRPLLIDTHDREVCDRVWELYDLTLALAGRPIPTLIEWDGDLPDWATLAAEAADADARLATAGTPREIRRAV</sequence>
<evidence type="ECO:0000313" key="3">
    <source>
        <dbReference type="Proteomes" id="UP001229244"/>
    </source>
</evidence>
<dbReference type="SUPFAM" id="SSF51658">
    <property type="entry name" value="Xylose isomerase-like"/>
    <property type="match status" value="1"/>
</dbReference>
<gene>
    <name evidence="2" type="ORF">J2S73_000605</name>
</gene>
<dbReference type="AlphaFoldDB" id="A0AAE3VLJ4"/>
<dbReference type="InterPro" id="IPR036237">
    <property type="entry name" value="Xyl_isomerase-like_sf"/>
</dbReference>
<accession>A0AAE3VLJ4</accession>
<dbReference type="Proteomes" id="UP001229244">
    <property type="component" value="Unassembled WGS sequence"/>
</dbReference>